<keyword evidence="6" id="KW-0326">Glycosidase</keyword>
<dbReference type="Pfam" id="PF01915">
    <property type="entry name" value="Glyco_hydro_3_C"/>
    <property type="match status" value="1"/>
</dbReference>
<gene>
    <name evidence="9" type="ORF">SERN_2539</name>
</gene>
<dbReference type="Proteomes" id="UP000297318">
    <property type="component" value="Unassembled WGS sequence"/>
</dbReference>
<evidence type="ECO:0000256" key="1">
    <source>
        <dbReference type="ARBA" id="ARBA00000448"/>
    </source>
</evidence>
<dbReference type="InterPro" id="IPR026891">
    <property type="entry name" value="Fn3-like"/>
</dbReference>
<comment type="similarity">
    <text evidence="2">Belongs to the glycosyl hydrolase 3 family.</text>
</comment>
<reference evidence="9 10" key="1">
    <citation type="submission" date="2018-11" db="EMBL/GenBank/DDBJ databases">
        <title>Complete genome sequencing of the Actinobacteria Serinibacter sp. K3-2.</title>
        <authorList>
            <person name="Rakitin A.L."/>
            <person name="Beletsky A.V."/>
            <person name="Mardanov A.V."/>
            <person name="Ravin N.V."/>
            <person name="Gromova A.S."/>
            <person name="Filippova S.N."/>
            <person name="Gal'Chenko V.F."/>
        </authorList>
    </citation>
    <scope>NUCLEOTIDE SEQUENCE [LARGE SCALE GENOMIC DNA]</scope>
    <source>
        <strain evidence="9 10">K3-2</strain>
    </source>
</reference>
<dbReference type="OrthoDB" id="3187421at2"/>
<evidence type="ECO:0000313" key="10">
    <source>
        <dbReference type="Proteomes" id="UP000297318"/>
    </source>
</evidence>
<organism evidence="9 10">
    <name type="scientific">Serinibacter arcticus</name>
    <dbReference type="NCBI Taxonomy" id="1655435"/>
    <lineage>
        <taxon>Bacteria</taxon>
        <taxon>Bacillati</taxon>
        <taxon>Actinomycetota</taxon>
        <taxon>Actinomycetes</taxon>
        <taxon>Micrococcales</taxon>
        <taxon>Beutenbergiaceae</taxon>
        <taxon>Serinibacter</taxon>
    </lineage>
</organism>
<dbReference type="Gene3D" id="2.60.40.10">
    <property type="entry name" value="Immunoglobulins"/>
    <property type="match status" value="1"/>
</dbReference>
<dbReference type="InterPro" id="IPR017853">
    <property type="entry name" value="GH"/>
</dbReference>
<evidence type="ECO:0000256" key="7">
    <source>
        <dbReference type="SAM" id="MobiDB-lite"/>
    </source>
</evidence>
<dbReference type="SMART" id="SM01217">
    <property type="entry name" value="Fn3_like"/>
    <property type="match status" value="1"/>
</dbReference>
<dbReference type="Gene3D" id="3.20.20.300">
    <property type="entry name" value="Glycoside hydrolase, family 3, N-terminal domain"/>
    <property type="match status" value="1"/>
</dbReference>
<dbReference type="EMBL" id="RHPJ01000003">
    <property type="protein sequence ID" value="TGO04946.1"/>
    <property type="molecule type" value="Genomic_DNA"/>
</dbReference>
<evidence type="ECO:0000256" key="3">
    <source>
        <dbReference type="ARBA" id="ARBA00012744"/>
    </source>
</evidence>
<proteinExistence type="inferred from homology"/>
<dbReference type="Pfam" id="PF00933">
    <property type="entry name" value="Glyco_hydro_3"/>
    <property type="match status" value="1"/>
</dbReference>
<dbReference type="PANTHER" id="PTHR30620">
    <property type="entry name" value="PERIPLASMIC BETA-GLUCOSIDASE-RELATED"/>
    <property type="match status" value="1"/>
</dbReference>
<dbReference type="InterPro" id="IPR013783">
    <property type="entry name" value="Ig-like_fold"/>
</dbReference>
<keyword evidence="4" id="KW-0732">Signal</keyword>
<evidence type="ECO:0000256" key="6">
    <source>
        <dbReference type="ARBA" id="ARBA00023295"/>
    </source>
</evidence>
<accession>A0A4Z1DZH2</accession>
<dbReference type="InterPro" id="IPR036881">
    <property type="entry name" value="Glyco_hydro_3_C_sf"/>
</dbReference>
<dbReference type="SUPFAM" id="SSF51445">
    <property type="entry name" value="(Trans)glycosidases"/>
    <property type="match status" value="1"/>
</dbReference>
<dbReference type="RefSeq" id="WP_135850469.1">
    <property type="nucleotide sequence ID" value="NZ_RHPJ01000003.1"/>
</dbReference>
<dbReference type="GO" id="GO:0008422">
    <property type="term" value="F:beta-glucosidase activity"/>
    <property type="evidence" value="ECO:0007669"/>
    <property type="project" value="UniProtKB-EC"/>
</dbReference>
<dbReference type="PRINTS" id="PR00133">
    <property type="entry name" value="GLHYDRLASE3"/>
</dbReference>
<comment type="catalytic activity">
    <reaction evidence="1">
        <text>Hydrolysis of terminal, non-reducing beta-D-glucosyl residues with release of beta-D-glucose.</text>
        <dbReference type="EC" id="3.2.1.21"/>
    </reaction>
</comment>
<feature type="domain" description="Fibronectin type III-like" evidence="8">
    <location>
        <begin position="650"/>
        <end position="719"/>
    </location>
</feature>
<sequence>MIGTPTYRPWLDPELAAQDRVAALLAEMTLAELVGQLHQSANVDPAVADDADLLAAGGIGSTLLASGALAGTERDDGVDRARVDALQRAAIGSSRLGLPLLIARDVIHGHRTIAPIPLGLAASMDEALVTDVARRAALEASADGITWTFAPMVDLVEDARWGRVAESFGESPLLTARLGTAAVRGFQESGRLAACAKHLVGYGLSRGGRDYAGVDVGEITLRNQHLRPFRAAVDAGVHTVMAAFSDVDGIPMHSHRRLLREVLKQEWGFGGVVVADWNGIGELVEHGVAADLREAARLAIEAGVDVDMVSGAYRAHLAELVESGEVARDLVVDAARRVLLLKVRLGLLDPGCPALPGGAPAVGSRALGVDGELAARAAAAALVVLEDDGVLPIAPPAAGTTLLLTGAFARETTGLLGTWVLDGDGAEVVPIGPALRSGLAALAGQEAAGRLVIDTGGFADVTLRHAREASTTIALVGEHPWRSGEDSAVSDVGLPPGQLEVLRALAAVAERLVVVVLTGRPLALGEVLVVADAVVLAFHPGTEGGAVIADVLLGRTRATGHLPMSLPRSAGHLPISHAERPSGRPLPASATGRGRYVDSPATPLLPFGAGSSGLAYGPLRLVDGSEVPVDGGTAHLALTVTNAGGTDVREPVLVMMRDEVAEVTRPMRELVDLAVVDVPAGTSREVTFALPAAAFGYHGRDLRHRVDPGRIVLTAGWGRPDASSVEIDLV</sequence>
<feature type="region of interest" description="Disordered" evidence="7">
    <location>
        <begin position="564"/>
        <end position="593"/>
    </location>
</feature>
<evidence type="ECO:0000256" key="2">
    <source>
        <dbReference type="ARBA" id="ARBA00005336"/>
    </source>
</evidence>
<evidence type="ECO:0000313" key="9">
    <source>
        <dbReference type="EMBL" id="TGO04946.1"/>
    </source>
</evidence>
<dbReference type="Gene3D" id="3.40.50.1700">
    <property type="entry name" value="Glycoside hydrolase family 3 C-terminal domain"/>
    <property type="match status" value="1"/>
</dbReference>
<dbReference type="Pfam" id="PF14310">
    <property type="entry name" value="Fn3-like"/>
    <property type="match status" value="1"/>
</dbReference>
<evidence type="ECO:0000256" key="4">
    <source>
        <dbReference type="ARBA" id="ARBA00022729"/>
    </source>
</evidence>
<dbReference type="AlphaFoldDB" id="A0A4Z1DZH2"/>
<dbReference type="InterPro" id="IPR051915">
    <property type="entry name" value="Cellulose_Degrad_GH3"/>
</dbReference>
<keyword evidence="5" id="KW-0378">Hydrolase</keyword>
<protein>
    <recommendedName>
        <fullName evidence="3">beta-glucosidase</fullName>
        <ecNumber evidence="3">3.2.1.21</ecNumber>
    </recommendedName>
</protein>
<comment type="caution">
    <text evidence="9">The sequence shown here is derived from an EMBL/GenBank/DDBJ whole genome shotgun (WGS) entry which is preliminary data.</text>
</comment>
<dbReference type="InterPro" id="IPR036962">
    <property type="entry name" value="Glyco_hydro_3_N_sf"/>
</dbReference>
<dbReference type="PANTHER" id="PTHR30620:SF16">
    <property type="entry name" value="LYSOSOMAL BETA GLUCOSIDASE"/>
    <property type="match status" value="1"/>
</dbReference>
<name>A0A4Z1DZH2_9MICO</name>
<dbReference type="SUPFAM" id="SSF52279">
    <property type="entry name" value="Beta-D-glucan exohydrolase, C-terminal domain"/>
    <property type="match status" value="1"/>
</dbReference>
<dbReference type="GO" id="GO:0009251">
    <property type="term" value="P:glucan catabolic process"/>
    <property type="evidence" value="ECO:0007669"/>
    <property type="project" value="TreeGrafter"/>
</dbReference>
<dbReference type="InterPro" id="IPR002772">
    <property type="entry name" value="Glyco_hydro_3_C"/>
</dbReference>
<dbReference type="InterPro" id="IPR001764">
    <property type="entry name" value="Glyco_hydro_3_N"/>
</dbReference>
<keyword evidence="10" id="KW-1185">Reference proteome</keyword>
<dbReference type="EC" id="3.2.1.21" evidence="3"/>
<evidence type="ECO:0000256" key="5">
    <source>
        <dbReference type="ARBA" id="ARBA00022801"/>
    </source>
</evidence>
<evidence type="ECO:0000259" key="8">
    <source>
        <dbReference type="SMART" id="SM01217"/>
    </source>
</evidence>